<dbReference type="EMBL" id="UFZL01000005">
    <property type="protein sequence ID" value="STE82248.1"/>
    <property type="molecule type" value="Genomic_DNA"/>
</dbReference>
<protein>
    <submittedName>
        <fullName evidence="1">Protein TraE</fullName>
    </submittedName>
</protein>
<evidence type="ECO:0000313" key="2">
    <source>
        <dbReference type="Proteomes" id="UP000255201"/>
    </source>
</evidence>
<name>A0A376KHQ2_ECOLX</name>
<sequence length="273" mass="31257">MKPNSTGIAARMILSLDRARICEALLNNRQLQPTPLQVRYPQGVREALSIMSEQLSLSVSDLTRILVEEALSEMFLPADNSVRRLHDRMEYLMQVHELSPVTMATLLAPWNIRPAVFREPDRLTDYLTGEILASLADWFYLSPEWLNGRVHYPLCHPGDWPETQDAFCRLISEDDNIDIILWHGFPFSGEHAQEYCGVLLRQKKKINNAIIYPVLSLYPTGMNKKKEGWFQMARKMSPDIPVRAVTLSPAQAEYLVTGKILPAELFRIPLSPW</sequence>
<dbReference type="Proteomes" id="UP000255201">
    <property type="component" value="Unassembled WGS sequence"/>
</dbReference>
<gene>
    <name evidence="1" type="ORF">NCTC10764_06325</name>
</gene>
<dbReference type="AlphaFoldDB" id="A0A376KHQ2"/>
<dbReference type="RefSeq" id="WP_000804088.1">
    <property type="nucleotide sequence ID" value="NZ_AP022815.1"/>
</dbReference>
<accession>A0A376KHQ2</accession>
<evidence type="ECO:0000313" key="1">
    <source>
        <dbReference type="EMBL" id="STE82248.1"/>
    </source>
</evidence>
<organism evidence="1 2">
    <name type="scientific">Escherichia coli</name>
    <dbReference type="NCBI Taxonomy" id="562"/>
    <lineage>
        <taxon>Bacteria</taxon>
        <taxon>Pseudomonadati</taxon>
        <taxon>Pseudomonadota</taxon>
        <taxon>Gammaproteobacteria</taxon>
        <taxon>Enterobacterales</taxon>
        <taxon>Enterobacteriaceae</taxon>
        <taxon>Escherichia</taxon>
    </lineage>
</organism>
<reference evidence="1 2" key="1">
    <citation type="submission" date="2018-06" db="EMBL/GenBank/DDBJ databases">
        <authorList>
            <consortium name="Pathogen Informatics"/>
            <person name="Doyle S."/>
        </authorList>
    </citation>
    <scope>NUCLEOTIDE SEQUENCE [LARGE SCALE GENOMIC DNA]</scope>
    <source>
        <strain evidence="1 2">NCTC10764</strain>
    </source>
</reference>
<proteinExistence type="predicted"/>